<name>A0A1R4KHD0_9ACTN</name>
<dbReference type="PANTHER" id="PTHR22960">
    <property type="entry name" value="MOLYBDOPTERIN COFACTOR SYNTHESIS PROTEIN A"/>
    <property type="match status" value="1"/>
</dbReference>
<dbReference type="Pfam" id="PF06463">
    <property type="entry name" value="Mob_synth_C"/>
    <property type="match status" value="1"/>
</dbReference>
<feature type="binding site" evidence="12">
    <location>
        <position position="69"/>
    </location>
    <ligand>
        <name>GTP</name>
        <dbReference type="ChEBI" id="CHEBI:37565"/>
    </ligand>
</feature>
<proteinExistence type="inferred from homology"/>
<feature type="binding site" evidence="12">
    <location>
        <position position="161"/>
    </location>
    <ligand>
        <name>GTP</name>
        <dbReference type="ChEBI" id="CHEBI:37565"/>
    </ligand>
</feature>
<feature type="binding site" evidence="12">
    <location>
        <position position="31"/>
    </location>
    <ligand>
        <name>S-adenosyl-L-methionine</name>
        <dbReference type="ChEBI" id="CHEBI:59789"/>
    </ligand>
</feature>
<keyword evidence="6 12" id="KW-0408">Iron</keyword>
<dbReference type="SMART" id="SM00729">
    <property type="entry name" value="Elp3"/>
    <property type="match status" value="1"/>
</dbReference>
<dbReference type="GO" id="GO:0005525">
    <property type="term" value="F:GTP binding"/>
    <property type="evidence" value="ECO:0007669"/>
    <property type="project" value="UniProtKB-UniRule"/>
</dbReference>
<evidence type="ECO:0000256" key="5">
    <source>
        <dbReference type="ARBA" id="ARBA00022741"/>
    </source>
</evidence>
<dbReference type="SFLD" id="SFLDS00029">
    <property type="entry name" value="Radical_SAM"/>
    <property type="match status" value="1"/>
</dbReference>
<dbReference type="SFLD" id="SFLDG01386">
    <property type="entry name" value="main_SPASM_domain-containing"/>
    <property type="match status" value="1"/>
</dbReference>
<feature type="binding site" evidence="12">
    <location>
        <position position="264"/>
    </location>
    <ligand>
        <name>[4Fe-4S] cluster</name>
        <dbReference type="ChEBI" id="CHEBI:49883"/>
        <label>2</label>
        <note>4Fe-4S-substrate</note>
    </ligand>
</feature>
<dbReference type="SFLD" id="SFLDG01383">
    <property type="entry name" value="cyclic_pyranopterin_phosphate"/>
    <property type="match status" value="1"/>
</dbReference>
<dbReference type="EMBL" id="FUKQ01000052">
    <property type="protein sequence ID" value="SJN43668.1"/>
    <property type="molecule type" value="Genomic_DNA"/>
</dbReference>
<dbReference type="InterPro" id="IPR013785">
    <property type="entry name" value="Aldolase_TIM"/>
</dbReference>
<evidence type="ECO:0000256" key="12">
    <source>
        <dbReference type="HAMAP-Rule" id="MF_01225"/>
    </source>
</evidence>
<feature type="binding site" evidence="12">
    <location>
        <position position="25"/>
    </location>
    <ligand>
        <name>[4Fe-4S] cluster</name>
        <dbReference type="ChEBI" id="CHEBI:49883"/>
        <label>1</label>
        <note>4Fe-4S-S-AdoMet</note>
    </ligand>
</feature>
<dbReference type="GO" id="GO:0006777">
    <property type="term" value="P:Mo-molybdopterin cofactor biosynthetic process"/>
    <property type="evidence" value="ECO:0007669"/>
    <property type="project" value="UniProtKB-UniRule"/>
</dbReference>
<dbReference type="InterPro" id="IPR007197">
    <property type="entry name" value="rSAM"/>
</dbReference>
<feature type="binding site" evidence="12">
    <location>
        <position position="32"/>
    </location>
    <ligand>
        <name>[4Fe-4S] cluster</name>
        <dbReference type="ChEBI" id="CHEBI:49883"/>
        <label>1</label>
        <note>4Fe-4S-S-AdoMet</note>
    </ligand>
</feature>
<keyword evidence="9 12" id="KW-0501">Molybdenum cofactor biosynthesis</keyword>
<dbReference type="PROSITE" id="PS51918">
    <property type="entry name" value="RADICAL_SAM"/>
    <property type="match status" value="1"/>
</dbReference>
<feature type="binding site" evidence="12">
    <location>
        <position position="29"/>
    </location>
    <ligand>
        <name>[4Fe-4S] cluster</name>
        <dbReference type="ChEBI" id="CHEBI:49883"/>
        <label>1</label>
        <note>4Fe-4S-S-AdoMet</note>
    </ligand>
</feature>
<protein>
    <recommendedName>
        <fullName evidence="1 12">GTP 3',8-cyclase</fullName>
        <ecNumber evidence="1 12">4.1.99.22</ecNumber>
    </recommendedName>
    <alternativeName>
        <fullName evidence="12">Molybdenum cofactor biosynthesis protein A</fullName>
    </alternativeName>
</protein>
<evidence type="ECO:0000256" key="3">
    <source>
        <dbReference type="ARBA" id="ARBA00022691"/>
    </source>
</evidence>
<dbReference type="HAMAP" id="MF_01225_B">
    <property type="entry name" value="MoaA_B"/>
    <property type="match status" value="1"/>
</dbReference>
<keyword evidence="8 12" id="KW-0342">GTP-binding</keyword>
<dbReference type="GO" id="GO:0061798">
    <property type="term" value="F:GTP 3',8'-cyclase activity"/>
    <property type="evidence" value="ECO:0007669"/>
    <property type="project" value="UniProtKB-UniRule"/>
</dbReference>
<keyword evidence="15" id="KW-1185">Reference proteome</keyword>
<evidence type="ECO:0000256" key="10">
    <source>
        <dbReference type="ARBA" id="ARBA00023239"/>
    </source>
</evidence>
<evidence type="ECO:0000256" key="11">
    <source>
        <dbReference type="ARBA" id="ARBA00048697"/>
    </source>
</evidence>
<dbReference type="NCBIfam" id="TIGR02666">
    <property type="entry name" value="moaA"/>
    <property type="match status" value="1"/>
</dbReference>
<feature type="binding site" evidence="12">
    <location>
        <position position="278"/>
    </location>
    <ligand>
        <name>[4Fe-4S] cluster</name>
        <dbReference type="ChEBI" id="CHEBI:49883"/>
        <label>2</label>
        <note>4Fe-4S-substrate</note>
    </ligand>
</feature>
<evidence type="ECO:0000256" key="9">
    <source>
        <dbReference type="ARBA" id="ARBA00023150"/>
    </source>
</evidence>
<gene>
    <name evidence="12" type="primary">moaA</name>
    <name evidence="14" type="ORF">FM114_14530</name>
</gene>
<dbReference type="OrthoDB" id="9763993at2"/>
<dbReference type="STRING" id="1255658.FM114_14530"/>
<dbReference type="InterPro" id="IPR040064">
    <property type="entry name" value="MoaA-like"/>
</dbReference>
<feature type="binding site" evidence="12">
    <location>
        <begin position="266"/>
        <end position="268"/>
    </location>
    <ligand>
        <name>GTP</name>
        <dbReference type="ChEBI" id="CHEBI:37565"/>
    </ligand>
</feature>
<evidence type="ECO:0000256" key="8">
    <source>
        <dbReference type="ARBA" id="ARBA00023134"/>
    </source>
</evidence>
<dbReference type="Proteomes" id="UP000188342">
    <property type="component" value="Unassembled WGS sequence"/>
</dbReference>
<evidence type="ECO:0000256" key="6">
    <source>
        <dbReference type="ARBA" id="ARBA00023004"/>
    </source>
</evidence>
<dbReference type="EC" id="4.1.99.22" evidence="1 12"/>
<comment type="function">
    <text evidence="12">Catalyzes the cyclization of GTP to (8S)-3',8-cyclo-7,8-dihydroguanosine 5'-triphosphate.</text>
</comment>
<feature type="binding site" evidence="12">
    <location>
        <position position="261"/>
    </location>
    <ligand>
        <name>[4Fe-4S] cluster</name>
        <dbReference type="ChEBI" id="CHEBI:49883"/>
        <label>2</label>
        <note>4Fe-4S-substrate</note>
    </ligand>
</feature>
<dbReference type="InterPro" id="IPR013483">
    <property type="entry name" value="MoaA"/>
</dbReference>
<comment type="pathway">
    <text evidence="12">Cofactor biosynthesis; molybdopterin biosynthesis.</text>
</comment>
<feature type="binding site" evidence="12">
    <location>
        <position position="73"/>
    </location>
    <ligand>
        <name>S-adenosyl-L-methionine</name>
        <dbReference type="ChEBI" id="CHEBI:59789"/>
    </ligand>
</feature>
<evidence type="ECO:0000256" key="2">
    <source>
        <dbReference type="ARBA" id="ARBA00022485"/>
    </source>
</evidence>
<evidence type="ECO:0000259" key="13">
    <source>
        <dbReference type="PROSITE" id="PS51918"/>
    </source>
</evidence>
<evidence type="ECO:0000256" key="4">
    <source>
        <dbReference type="ARBA" id="ARBA00022723"/>
    </source>
</evidence>
<dbReference type="UniPathway" id="UPA00344"/>
<dbReference type="GO" id="GO:0051539">
    <property type="term" value="F:4 iron, 4 sulfur cluster binding"/>
    <property type="evidence" value="ECO:0007669"/>
    <property type="project" value="UniProtKB-UniRule"/>
</dbReference>
<keyword evidence="3 12" id="KW-0949">S-adenosyl-L-methionine</keyword>
<evidence type="ECO:0000313" key="15">
    <source>
        <dbReference type="Proteomes" id="UP000188342"/>
    </source>
</evidence>
<dbReference type="InterPro" id="IPR050105">
    <property type="entry name" value="MoCo_biosynth_MoaA/MoaC"/>
</dbReference>
<organism evidence="14 15">
    <name type="scientific">Luteococcus japonicus LSP_Lj1</name>
    <dbReference type="NCBI Taxonomy" id="1255658"/>
    <lineage>
        <taxon>Bacteria</taxon>
        <taxon>Bacillati</taxon>
        <taxon>Actinomycetota</taxon>
        <taxon>Actinomycetes</taxon>
        <taxon>Propionibacteriales</taxon>
        <taxon>Propionibacteriaceae</taxon>
        <taxon>Luteococcus</taxon>
    </lineage>
</organism>
<dbReference type="InterPro" id="IPR010505">
    <property type="entry name" value="MoaA_twitch"/>
</dbReference>
<dbReference type="PANTHER" id="PTHR22960:SF0">
    <property type="entry name" value="MOLYBDENUM COFACTOR BIOSYNTHESIS PROTEIN 1"/>
    <property type="match status" value="1"/>
</dbReference>
<reference evidence="14 15" key="1">
    <citation type="submission" date="2017-02" db="EMBL/GenBank/DDBJ databases">
        <authorList>
            <person name="Peterson S.W."/>
        </authorList>
    </citation>
    <scope>NUCLEOTIDE SEQUENCE [LARGE SCALE GENOMIC DNA]</scope>
    <source>
        <strain evidence="14 15">LSP_Lj1</strain>
    </source>
</reference>
<dbReference type="InterPro" id="IPR006638">
    <property type="entry name" value="Elp3/MiaA/NifB-like_rSAM"/>
</dbReference>
<dbReference type="CDD" id="cd01335">
    <property type="entry name" value="Radical_SAM"/>
    <property type="match status" value="1"/>
</dbReference>
<keyword evidence="2 12" id="KW-0004">4Fe-4S</keyword>
<evidence type="ECO:0000313" key="14">
    <source>
        <dbReference type="EMBL" id="SJN43668.1"/>
    </source>
</evidence>
<comment type="cofactor">
    <cofactor evidence="12">
        <name>[4Fe-4S] cluster</name>
        <dbReference type="ChEBI" id="CHEBI:49883"/>
    </cofactor>
    <text evidence="12">Binds 2 [4Fe-4S] clusters. Binds 1 [4Fe-4S] cluster coordinated with 3 cysteines and an exchangeable S-adenosyl-L-methionine and 1 [4Fe-4S] cluster coordinated with 3 cysteines and the GTP-derived substrate.</text>
</comment>
<comment type="similarity">
    <text evidence="12">Belongs to the radical SAM superfamily. MoaA family.</text>
</comment>
<dbReference type="CDD" id="cd21117">
    <property type="entry name" value="Twitch_MoaA"/>
    <property type="match status" value="1"/>
</dbReference>
<keyword evidence="10 12" id="KW-0456">Lyase</keyword>
<dbReference type="SFLD" id="SFLDG01067">
    <property type="entry name" value="SPASM/twitch_domain_containing"/>
    <property type="match status" value="1"/>
</dbReference>
<keyword evidence="4 12" id="KW-0479">Metal-binding</keyword>
<dbReference type="GO" id="GO:0061799">
    <property type="term" value="F:cyclic pyranopterin monophosphate synthase activity"/>
    <property type="evidence" value="ECO:0007669"/>
    <property type="project" value="TreeGrafter"/>
</dbReference>
<dbReference type="InterPro" id="IPR058240">
    <property type="entry name" value="rSAM_sf"/>
</dbReference>
<accession>A0A1R4KHD0</accession>
<keyword evidence="7 12" id="KW-0411">Iron-sulfur</keyword>
<feature type="binding site" evidence="12">
    <location>
        <position position="18"/>
    </location>
    <ligand>
        <name>GTP</name>
        <dbReference type="ChEBI" id="CHEBI:37565"/>
    </ligand>
</feature>
<feature type="domain" description="Radical SAM core" evidence="13">
    <location>
        <begin position="9"/>
        <end position="228"/>
    </location>
</feature>
<keyword evidence="5 12" id="KW-0547">Nucleotide-binding</keyword>
<comment type="catalytic activity">
    <reaction evidence="11 12">
        <text>GTP + AH2 + S-adenosyl-L-methionine = (8S)-3',8-cyclo-7,8-dihydroguanosine 5'-triphosphate + 5'-deoxyadenosine + L-methionine + A + H(+)</text>
        <dbReference type="Rhea" id="RHEA:49576"/>
        <dbReference type="ChEBI" id="CHEBI:13193"/>
        <dbReference type="ChEBI" id="CHEBI:15378"/>
        <dbReference type="ChEBI" id="CHEBI:17319"/>
        <dbReference type="ChEBI" id="CHEBI:17499"/>
        <dbReference type="ChEBI" id="CHEBI:37565"/>
        <dbReference type="ChEBI" id="CHEBI:57844"/>
        <dbReference type="ChEBI" id="CHEBI:59789"/>
        <dbReference type="ChEBI" id="CHEBI:131766"/>
        <dbReference type="EC" id="4.1.99.22"/>
    </reaction>
</comment>
<feature type="binding site" evidence="12">
    <location>
        <position position="195"/>
    </location>
    <ligand>
        <name>S-adenosyl-L-methionine</name>
        <dbReference type="ChEBI" id="CHEBI:59789"/>
    </ligand>
</feature>
<dbReference type="InterPro" id="IPR000385">
    <property type="entry name" value="MoaA_NifB_PqqE_Fe-S-bd_CS"/>
</dbReference>
<dbReference type="PROSITE" id="PS01305">
    <property type="entry name" value="MOAA_NIFB_PQQE"/>
    <property type="match status" value="1"/>
</dbReference>
<evidence type="ECO:0000256" key="1">
    <source>
        <dbReference type="ARBA" id="ARBA00012167"/>
    </source>
</evidence>
<dbReference type="Pfam" id="PF04055">
    <property type="entry name" value="Radical_SAM"/>
    <property type="match status" value="1"/>
</dbReference>
<feature type="binding site" evidence="12">
    <location>
        <position position="100"/>
    </location>
    <ligand>
        <name>GTP</name>
        <dbReference type="ChEBI" id="CHEBI:37565"/>
    </ligand>
</feature>
<feature type="binding site" evidence="12">
    <location>
        <position position="124"/>
    </location>
    <ligand>
        <name>S-adenosyl-L-methionine</name>
        <dbReference type="ChEBI" id="CHEBI:59789"/>
    </ligand>
</feature>
<dbReference type="GO" id="GO:0046872">
    <property type="term" value="F:metal ion binding"/>
    <property type="evidence" value="ECO:0007669"/>
    <property type="project" value="UniProtKB-KW"/>
</dbReference>
<comment type="subunit">
    <text evidence="12">Monomer and homodimer.</text>
</comment>
<evidence type="ECO:0000256" key="7">
    <source>
        <dbReference type="ARBA" id="ARBA00023014"/>
    </source>
</evidence>
<dbReference type="SUPFAM" id="SSF102114">
    <property type="entry name" value="Radical SAM enzymes"/>
    <property type="match status" value="1"/>
</dbReference>
<dbReference type="AlphaFoldDB" id="A0A1R4KHD0"/>
<dbReference type="GO" id="GO:1904047">
    <property type="term" value="F:S-adenosyl-L-methionine binding"/>
    <property type="evidence" value="ECO:0007669"/>
    <property type="project" value="UniProtKB-UniRule"/>
</dbReference>
<dbReference type="Gene3D" id="3.20.20.70">
    <property type="entry name" value="Aldolase class I"/>
    <property type="match status" value="1"/>
</dbReference>
<sequence length="338" mass="36601">MTHRQLVDRFGRTATDLRLSVTDVCNLRCSYCLPATGVSWLPRQTILTGAELVRLASIGIRQLGVSKIRLTGGEPLTRPDLEQIINGIARAHPGIEIALTTNGIGLAERADDLARAGLTRVNISLDTVHEETFVTLTRRSGLDRVLAGVRASVAAGLGPVKINSVLLKGLNDHEMVDLLDYCLAEGTELRFIEQMPIGATRDWARENLISAADIRAMIEERYELKGLPGRGPAPAERWEVLDGGRVLGTVGIVASVTEPFCGACDRTRISADGQLRSCLFSQTETDLRTPLREGVSDEQLADLWAEAMYAKPRAHGSDAGGFGTHFIQPDRPMNAIGG</sequence>
<dbReference type="RefSeq" id="WP_094765848.1">
    <property type="nucleotide sequence ID" value="NZ_FUKQ01000052.1"/>
</dbReference>